<dbReference type="CDD" id="cd16454">
    <property type="entry name" value="RING-H2_PA-TM-RING"/>
    <property type="match status" value="1"/>
</dbReference>
<dbReference type="Gene3D" id="3.30.40.10">
    <property type="entry name" value="Zinc/RING finger domain, C3HC4 (zinc finger)"/>
    <property type="match status" value="1"/>
</dbReference>
<organism evidence="11 12">
    <name type="scientific">Argiope bruennichi</name>
    <name type="common">Wasp spider</name>
    <name type="synonym">Aranea bruennichi</name>
    <dbReference type="NCBI Taxonomy" id="94029"/>
    <lineage>
        <taxon>Eukaryota</taxon>
        <taxon>Metazoa</taxon>
        <taxon>Ecdysozoa</taxon>
        <taxon>Arthropoda</taxon>
        <taxon>Chelicerata</taxon>
        <taxon>Arachnida</taxon>
        <taxon>Araneae</taxon>
        <taxon>Araneomorphae</taxon>
        <taxon>Entelegynae</taxon>
        <taxon>Araneoidea</taxon>
        <taxon>Araneidae</taxon>
        <taxon>Argiope</taxon>
    </lineage>
</organism>
<accession>A0A8T0ETB1</accession>
<reference evidence="11" key="2">
    <citation type="submission" date="2020-06" db="EMBL/GenBank/DDBJ databases">
        <authorList>
            <person name="Sheffer M."/>
        </authorList>
    </citation>
    <scope>NUCLEOTIDE SEQUENCE</scope>
</reference>
<reference evidence="11" key="1">
    <citation type="journal article" date="2020" name="bioRxiv">
        <title>Chromosome-level reference genome of the European wasp spider Argiope bruennichi: a resource for studies on range expansion and evolutionary adaptation.</title>
        <authorList>
            <person name="Sheffer M.M."/>
            <person name="Hoppe A."/>
            <person name="Krehenwinkel H."/>
            <person name="Uhl G."/>
            <person name="Kuss A.W."/>
            <person name="Jensen L."/>
            <person name="Jensen C."/>
            <person name="Gillespie R.G."/>
            <person name="Hoff K.J."/>
            <person name="Prost S."/>
        </authorList>
    </citation>
    <scope>NUCLEOTIDE SEQUENCE</scope>
</reference>
<evidence type="ECO:0000256" key="8">
    <source>
        <dbReference type="ARBA" id="ARBA00022833"/>
    </source>
</evidence>
<keyword evidence="6 9" id="KW-0863">Zinc-finger</keyword>
<dbReference type="GO" id="GO:0008270">
    <property type="term" value="F:zinc ion binding"/>
    <property type="evidence" value="ECO:0007669"/>
    <property type="project" value="UniProtKB-KW"/>
</dbReference>
<dbReference type="EC" id="2.3.2.27" evidence="3"/>
<dbReference type="GO" id="GO:0061630">
    <property type="term" value="F:ubiquitin protein ligase activity"/>
    <property type="evidence" value="ECO:0007669"/>
    <property type="project" value="UniProtKB-EC"/>
</dbReference>
<dbReference type="Pfam" id="PF13639">
    <property type="entry name" value="zf-RING_2"/>
    <property type="match status" value="1"/>
</dbReference>
<comment type="caution">
    <text evidence="11">The sequence shown here is derived from an EMBL/GenBank/DDBJ whole genome shotgun (WGS) entry which is preliminary data.</text>
</comment>
<dbReference type="SMART" id="SM00184">
    <property type="entry name" value="RING"/>
    <property type="match status" value="1"/>
</dbReference>
<evidence type="ECO:0000313" key="11">
    <source>
        <dbReference type="EMBL" id="KAF8777595.1"/>
    </source>
</evidence>
<dbReference type="FunFam" id="3.30.40.10:FF:000069">
    <property type="entry name" value="E3 ubiquitin-protein ligase RNF115"/>
    <property type="match status" value="1"/>
</dbReference>
<keyword evidence="7" id="KW-0833">Ubl conjugation pathway</keyword>
<evidence type="ECO:0000256" key="2">
    <source>
        <dbReference type="ARBA" id="ARBA00004906"/>
    </source>
</evidence>
<dbReference type="AlphaFoldDB" id="A0A8T0ETB1"/>
<dbReference type="Pfam" id="PF14369">
    <property type="entry name" value="Zn_ribbon_19"/>
    <property type="match status" value="1"/>
</dbReference>
<dbReference type="GO" id="GO:0005634">
    <property type="term" value="C:nucleus"/>
    <property type="evidence" value="ECO:0007669"/>
    <property type="project" value="TreeGrafter"/>
</dbReference>
<evidence type="ECO:0000256" key="4">
    <source>
        <dbReference type="ARBA" id="ARBA00022679"/>
    </source>
</evidence>
<sequence length="287" mass="33002">MAEGIQLASFNTKYFCHHCSREVSPFHTAELICPDCSSGFLEEVSKDLYNVDTYSCPDEDDDSDLEDVSNLSFLPNTMDNFFSRVLMNVGEDLPEEEDDVDTPRRRLFRADSFSDVMRHISMRELLSADEEGEDSPFVSFRYFDDYTGDEEIDALASQLLDEVEISGPPPLAKDQIKSLPSLAVTTDLLEKGMQCTVCMDDFRLRDKAKRLPCNHLYHEKCITPWLERQATCPNCREIVQVQPKSKRSRSCPRTRLNTRNGDNRRFSEASTLNDFFTSSINPFRFYN</sequence>
<evidence type="ECO:0000256" key="1">
    <source>
        <dbReference type="ARBA" id="ARBA00000900"/>
    </source>
</evidence>
<dbReference type="GO" id="GO:0006511">
    <property type="term" value="P:ubiquitin-dependent protein catabolic process"/>
    <property type="evidence" value="ECO:0007669"/>
    <property type="project" value="TreeGrafter"/>
</dbReference>
<dbReference type="OMA" id="GSAFHNP"/>
<dbReference type="Proteomes" id="UP000807504">
    <property type="component" value="Unassembled WGS sequence"/>
</dbReference>
<dbReference type="PANTHER" id="PTHR45931:SF3">
    <property type="entry name" value="RING ZINC FINGER-CONTAINING PROTEIN"/>
    <property type="match status" value="1"/>
</dbReference>
<evidence type="ECO:0000256" key="9">
    <source>
        <dbReference type="PROSITE-ProRule" id="PRU00175"/>
    </source>
</evidence>
<dbReference type="PANTHER" id="PTHR45931">
    <property type="entry name" value="SI:CH211-59O9.10"/>
    <property type="match status" value="1"/>
</dbReference>
<dbReference type="InterPro" id="IPR013083">
    <property type="entry name" value="Znf_RING/FYVE/PHD"/>
</dbReference>
<proteinExistence type="predicted"/>
<comment type="catalytic activity">
    <reaction evidence="1">
        <text>S-ubiquitinyl-[E2 ubiquitin-conjugating enzyme]-L-cysteine + [acceptor protein]-L-lysine = [E2 ubiquitin-conjugating enzyme]-L-cysteine + N(6)-ubiquitinyl-[acceptor protein]-L-lysine.</text>
        <dbReference type="EC" id="2.3.2.27"/>
    </reaction>
</comment>
<dbReference type="SUPFAM" id="SSF57850">
    <property type="entry name" value="RING/U-box"/>
    <property type="match status" value="1"/>
</dbReference>
<keyword evidence="12" id="KW-1185">Reference proteome</keyword>
<keyword evidence="5" id="KW-0479">Metal-binding</keyword>
<evidence type="ECO:0000256" key="3">
    <source>
        <dbReference type="ARBA" id="ARBA00012483"/>
    </source>
</evidence>
<dbReference type="InterPro" id="IPR039525">
    <property type="entry name" value="RNF126-like_zinc-ribbon"/>
</dbReference>
<dbReference type="PROSITE" id="PS50089">
    <property type="entry name" value="ZF_RING_2"/>
    <property type="match status" value="1"/>
</dbReference>
<protein>
    <recommendedName>
        <fullName evidence="3">RING-type E3 ubiquitin transferase</fullName>
        <ecNumber evidence="3">2.3.2.27</ecNumber>
    </recommendedName>
</protein>
<evidence type="ECO:0000256" key="5">
    <source>
        <dbReference type="ARBA" id="ARBA00022723"/>
    </source>
</evidence>
<keyword evidence="4" id="KW-0808">Transferase</keyword>
<evidence type="ECO:0000313" key="12">
    <source>
        <dbReference type="Proteomes" id="UP000807504"/>
    </source>
</evidence>
<evidence type="ECO:0000256" key="6">
    <source>
        <dbReference type="ARBA" id="ARBA00022771"/>
    </source>
</evidence>
<dbReference type="InterPro" id="IPR001841">
    <property type="entry name" value="Znf_RING"/>
</dbReference>
<evidence type="ECO:0000256" key="7">
    <source>
        <dbReference type="ARBA" id="ARBA00022786"/>
    </source>
</evidence>
<dbReference type="EMBL" id="JABXBU010002072">
    <property type="protein sequence ID" value="KAF8777595.1"/>
    <property type="molecule type" value="Genomic_DNA"/>
</dbReference>
<comment type="pathway">
    <text evidence="2">Protein modification; protein ubiquitination.</text>
</comment>
<gene>
    <name evidence="11" type="ORF">HNY73_014437</name>
</gene>
<dbReference type="OrthoDB" id="6424737at2759"/>
<feature type="domain" description="RING-type" evidence="10">
    <location>
        <begin position="195"/>
        <end position="236"/>
    </location>
</feature>
<keyword evidence="8" id="KW-0862">Zinc</keyword>
<name>A0A8T0ETB1_ARGBR</name>
<dbReference type="GO" id="GO:0000209">
    <property type="term" value="P:protein polyubiquitination"/>
    <property type="evidence" value="ECO:0007669"/>
    <property type="project" value="UniProtKB-ARBA"/>
</dbReference>
<evidence type="ECO:0000259" key="10">
    <source>
        <dbReference type="PROSITE" id="PS50089"/>
    </source>
</evidence>
<dbReference type="InterPro" id="IPR051834">
    <property type="entry name" value="RING_finger_E3_ligase"/>
</dbReference>